<comment type="subcellular location">
    <subcellularLocation>
        <location evidence="1 8">Cell membrane</location>
        <topology evidence="1 8">Multi-pass membrane protein</topology>
    </subcellularLocation>
</comment>
<feature type="transmembrane region" description="Helical" evidence="8">
    <location>
        <begin position="235"/>
        <end position="252"/>
    </location>
</feature>
<accession>A0A8J2N059</accession>
<keyword evidence="3 8" id="KW-0812">Transmembrane</keyword>
<gene>
    <name evidence="9" type="ORF">HICCMSTLAB_LOCUS13327</name>
</gene>
<evidence type="ECO:0000256" key="3">
    <source>
        <dbReference type="ARBA" id="ARBA00022692"/>
    </source>
</evidence>
<dbReference type="InterPro" id="IPR013604">
    <property type="entry name" value="7TM_chemorcpt"/>
</dbReference>
<evidence type="ECO:0000313" key="10">
    <source>
        <dbReference type="Proteomes" id="UP000786811"/>
    </source>
</evidence>
<evidence type="ECO:0000256" key="1">
    <source>
        <dbReference type="ARBA" id="ARBA00004651"/>
    </source>
</evidence>
<dbReference type="OrthoDB" id="6366728at2759"/>
<evidence type="ECO:0000256" key="6">
    <source>
        <dbReference type="ARBA" id="ARBA00023170"/>
    </source>
</evidence>
<keyword evidence="7 8" id="KW-0807">Transducer</keyword>
<dbReference type="GO" id="GO:0050909">
    <property type="term" value="P:sensory perception of taste"/>
    <property type="evidence" value="ECO:0007669"/>
    <property type="project" value="InterPro"/>
</dbReference>
<feature type="transmembrane region" description="Helical" evidence="8">
    <location>
        <begin position="331"/>
        <end position="356"/>
    </location>
</feature>
<dbReference type="PANTHER" id="PTHR21143:SF133">
    <property type="entry name" value="GUSTATORY AND PHEROMONE RECEPTOR 32A-RELATED"/>
    <property type="match status" value="1"/>
</dbReference>
<keyword evidence="10" id="KW-1185">Reference proteome</keyword>
<dbReference type="GO" id="GO:0007635">
    <property type="term" value="P:chemosensory behavior"/>
    <property type="evidence" value="ECO:0007669"/>
    <property type="project" value="TreeGrafter"/>
</dbReference>
<proteinExistence type="inferred from homology"/>
<dbReference type="Proteomes" id="UP000786811">
    <property type="component" value="Unassembled WGS sequence"/>
</dbReference>
<organism evidence="9 10">
    <name type="scientific">Cotesia congregata</name>
    <name type="common">Parasitoid wasp</name>
    <name type="synonym">Apanteles congregatus</name>
    <dbReference type="NCBI Taxonomy" id="51543"/>
    <lineage>
        <taxon>Eukaryota</taxon>
        <taxon>Metazoa</taxon>
        <taxon>Ecdysozoa</taxon>
        <taxon>Arthropoda</taxon>
        <taxon>Hexapoda</taxon>
        <taxon>Insecta</taxon>
        <taxon>Pterygota</taxon>
        <taxon>Neoptera</taxon>
        <taxon>Endopterygota</taxon>
        <taxon>Hymenoptera</taxon>
        <taxon>Apocrita</taxon>
        <taxon>Ichneumonoidea</taxon>
        <taxon>Braconidae</taxon>
        <taxon>Microgastrinae</taxon>
        <taxon>Cotesia</taxon>
    </lineage>
</organism>
<sequence>MAILNNIRPLLVGARIFGCTPHRITDRELIITNFGLVYSLFIAVIIGCICIFDFYINVYHTIEFKMRLLIFLRSCLYYISILTDGVITTIWNGFLNIIVSRIYNFDYATKYNQNSNYKMINTCKFIIITVLVYWTAVGYFTYLCEKSDFIFNAVAYSVVNVTMSMQIIKFIGLLLLLYQRFNYLDQMVLQSDVKRGLTVIVYPERGNMNLQEICWLHYLLVTASEEINSVYSTQLFFWITISFLNGLSRIYTLTTMKAEQKLYLVIRDSFSVVACAVNLFAISAFSHFTAARANNIRKSTFAPQASIRMKKNFDNFEVIAYFYLKKLRFTAAAGLIRVDLPLLLSIIGAITTYLVILH</sequence>
<evidence type="ECO:0000256" key="7">
    <source>
        <dbReference type="ARBA" id="ARBA00023224"/>
    </source>
</evidence>
<dbReference type="Pfam" id="PF08395">
    <property type="entry name" value="7tm_7"/>
    <property type="match status" value="1"/>
</dbReference>
<dbReference type="GO" id="GO:0030424">
    <property type="term" value="C:axon"/>
    <property type="evidence" value="ECO:0007669"/>
    <property type="project" value="TreeGrafter"/>
</dbReference>
<dbReference type="PANTHER" id="PTHR21143">
    <property type="entry name" value="INVERTEBRATE GUSTATORY RECEPTOR"/>
    <property type="match status" value="1"/>
</dbReference>
<dbReference type="EMBL" id="CAJNRD030001124">
    <property type="protein sequence ID" value="CAG5108618.1"/>
    <property type="molecule type" value="Genomic_DNA"/>
</dbReference>
<comment type="caution">
    <text evidence="9">The sequence shown here is derived from an EMBL/GenBank/DDBJ whole genome shotgun (WGS) entry which is preliminary data.</text>
</comment>
<dbReference type="GO" id="GO:0043025">
    <property type="term" value="C:neuronal cell body"/>
    <property type="evidence" value="ECO:0007669"/>
    <property type="project" value="TreeGrafter"/>
</dbReference>
<evidence type="ECO:0000313" key="9">
    <source>
        <dbReference type="EMBL" id="CAG5108618.1"/>
    </source>
</evidence>
<evidence type="ECO:0000256" key="8">
    <source>
        <dbReference type="RuleBase" id="RU363108"/>
    </source>
</evidence>
<keyword evidence="2 8" id="KW-1003">Cell membrane</keyword>
<dbReference type="GO" id="GO:0030425">
    <property type="term" value="C:dendrite"/>
    <property type="evidence" value="ECO:0007669"/>
    <property type="project" value="TreeGrafter"/>
</dbReference>
<keyword evidence="6 8" id="KW-0675">Receptor</keyword>
<keyword evidence="4 8" id="KW-1133">Transmembrane helix</keyword>
<comment type="similarity">
    <text evidence="8">Belongs to the insect chemoreceptor superfamily. Gustatory receptor (GR) family.</text>
</comment>
<feature type="transmembrane region" description="Helical" evidence="8">
    <location>
        <begin position="264"/>
        <end position="285"/>
    </location>
</feature>
<protein>
    <recommendedName>
        <fullName evidence="8">Gustatory receptor</fullName>
    </recommendedName>
</protein>
<reference evidence="9" key="1">
    <citation type="submission" date="2021-04" db="EMBL/GenBank/DDBJ databases">
        <authorList>
            <person name="Chebbi M.A.C M."/>
        </authorList>
    </citation>
    <scope>NUCLEOTIDE SEQUENCE</scope>
</reference>
<dbReference type="GO" id="GO:0005886">
    <property type="term" value="C:plasma membrane"/>
    <property type="evidence" value="ECO:0007669"/>
    <property type="project" value="UniProtKB-SubCell"/>
</dbReference>
<feature type="transmembrane region" description="Helical" evidence="8">
    <location>
        <begin position="36"/>
        <end position="56"/>
    </location>
</feature>
<feature type="transmembrane region" description="Helical" evidence="8">
    <location>
        <begin position="154"/>
        <end position="178"/>
    </location>
</feature>
<feature type="transmembrane region" description="Helical" evidence="8">
    <location>
        <begin position="76"/>
        <end position="99"/>
    </location>
</feature>
<evidence type="ECO:0000256" key="5">
    <source>
        <dbReference type="ARBA" id="ARBA00023136"/>
    </source>
</evidence>
<dbReference type="GO" id="GO:0007165">
    <property type="term" value="P:signal transduction"/>
    <property type="evidence" value="ECO:0007669"/>
    <property type="project" value="UniProtKB-KW"/>
</dbReference>
<keyword evidence="5 8" id="KW-0472">Membrane</keyword>
<evidence type="ECO:0000256" key="2">
    <source>
        <dbReference type="ARBA" id="ARBA00022475"/>
    </source>
</evidence>
<name>A0A8J2N059_COTCN</name>
<feature type="transmembrane region" description="Helical" evidence="8">
    <location>
        <begin position="119"/>
        <end position="142"/>
    </location>
</feature>
<comment type="function">
    <text evidence="8">Gustatory receptor which mediates acceptance or avoidance behavior, depending on its substrates.</text>
</comment>
<feature type="non-terminal residue" evidence="9">
    <location>
        <position position="1"/>
    </location>
</feature>
<evidence type="ECO:0000256" key="4">
    <source>
        <dbReference type="ARBA" id="ARBA00022989"/>
    </source>
</evidence>
<dbReference type="GO" id="GO:0008049">
    <property type="term" value="P:male courtship behavior"/>
    <property type="evidence" value="ECO:0007669"/>
    <property type="project" value="TreeGrafter"/>
</dbReference>
<dbReference type="AlphaFoldDB" id="A0A8J2N059"/>